<sequence length="34" mass="4020">MNLAGKRNIPVIISVSVTSDSYHRRHVFREHRRS</sequence>
<evidence type="ECO:0000313" key="1">
    <source>
        <dbReference type="EMBL" id="KAG7626256.1"/>
    </source>
</evidence>
<keyword evidence="2" id="KW-1185">Reference proteome</keyword>
<reference evidence="1 2" key="1">
    <citation type="submission" date="2020-12" db="EMBL/GenBank/DDBJ databases">
        <title>Concerted genomic and epigenomic changes stabilize Arabidopsis allopolyploids.</title>
        <authorList>
            <person name="Chen Z."/>
        </authorList>
    </citation>
    <scope>NUCLEOTIDE SEQUENCE [LARGE SCALE GENOMIC DNA]</scope>
    <source>
        <strain evidence="1">Allo738</strain>
        <tissue evidence="1">Leaf</tissue>
    </source>
</reference>
<dbReference type="Proteomes" id="UP000694240">
    <property type="component" value="Chromosome 3"/>
</dbReference>
<dbReference type="EMBL" id="JAEFBK010000003">
    <property type="protein sequence ID" value="KAG7626256.1"/>
    <property type="molecule type" value="Genomic_DNA"/>
</dbReference>
<dbReference type="AlphaFoldDB" id="A0A8T2ESN4"/>
<protein>
    <submittedName>
        <fullName evidence="1">Uncharacterized protein</fullName>
    </submittedName>
</protein>
<organism evidence="1 2">
    <name type="scientific">Arabidopsis thaliana x Arabidopsis arenosa</name>
    <dbReference type="NCBI Taxonomy" id="1240361"/>
    <lineage>
        <taxon>Eukaryota</taxon>
        <taxon>Viridiplantae</taxon>
        <taxon>Streptophyta</taxon>
        <taxon>Embryophyta</taxon>
        <taxon>Tracheophyta</taxon>
        <taxon>Spermatophyta</taxon>
        <taxon>Magnoliopsida</taxon>
        <taxon>eudicotyledons</taxon>
        <taxon>Gunneridae</taxon>
        <taxon>Pentapetalae</taxon>
        <taxon>rosids</taxon>
        <taxon>malvids</taxon>
        <taxon>Brassicales</taxon>
        <taxon>Brassicaceae</taxon>
        <taxon>Camelineae</taxon>
        <taxon>Arabidopsis</taxon>
    </lineage>
</organism>
<accession>A0A8T2ESN4</accession>
<evidence type="ECO:0000313" key="2">
    <source>
        <dbReference type="Proteomes" id="UP000694240"/>
    </source>
</evidence>
<name>A0A8T2ESN4_9BRAS</name>
<comment type="caution">
    <text evidence="1">The sequence shown here is derived from an EMBL/GenBank/DDBJ whole genome shotgun (WGS) entry which is preliminary data.</text>
</comment>
<gene>
    <name evidence="1" type="ORF">ISN45_At03g024200</name>
</gene>
<proteinExistence type="predicted"/>